<dbReference type="GO" id="GO:0016020">
    <property type="term" value="C:membrane"/>
    <property type="evidence" value="ECO:0007669"/>
    <property type="project" value="UniProtKB-SubCell"/>
</dbReference>
<dbReference type="PANTHER" id="PTHR16932">
    <property type="entry name" value="INTERFERON ALPHA-INDUCIBLE PROTEIN 27"/>
    <property type="match status" value="1"/>
</dbReference>
<keyword evidence="5 6" id="KW-0472">Membrane</keyword>
<comment type="subcellular location">
    <subcellularLocation>
        <location evidence="1">Membrane</location>
        <topology evidence="1">Multi-pass membrane protein</topology>
    </subcellularLocation>
</comment>
<keyword evidence="4 6" id="KW-1133">Transmembrane helix</keyword>
<organism evidence="7 8">
    <name type="scientific">Lasius platythorax</name>
    <dbReference type="NCBI Taxonomy" id="488582"/>
    <lineage>
        <taxon>Eukaryota</taxon>
        <taxon>Metazoa</taxon>
        <taxon>Ecdysozoa</taxon>
        <taxon>Arthropoda</taxon>
        <taxon>Hexapoda</taxon>
        <taxon>Insecta</taxon>
        <taxon>Pterygota</taxon>
        <taxon>Neoptera</taxon>
        <taxon>Endopterygota</taxon>
        <taxon>Hymenoptera</taxon>
        <taxon>Apocrita</taxon>
        <taxon>Aculeata</taxon>
        <taxon>Formicoidea</taxon>
        <taxon>Formicidae</taxon>
        <taxon>Formicinae</taxon>
        <taxon>Lasius</taxon>
        <taxon>Lasius</taxon>
    </lineage>
</organism>
<gene>
    <name evidence="7" type="ORF">LPLAT_LOCUS9054</name>
</gene>
<evidence type="ECO:0000313" key="7">
    <source>
        <dbReference type="EMBL" id="CAL1683300.1"/>
    </source>
</evidence>
<protein>
    <submittedName>
        <fullName evidence="7">Uncharacterized protein</fullName>
    </submittedName>
</protein>
<sequence>MYIPKVSTLRDVGVASALGVGVTKVATSVVVTTLGFTSSGIAAGSTAASMMSFLGGGSTAAGSLVAGCQSVGAVGSLIGATIGLPLLGCVSLAGGALSYGFYYGIKKLF</sequence>
<evidence type="ECO:0000256" key="5">
    <source>
        <dbReference type="ARBA" id="ARBA00023136"/>
    </source>
</evidence>
<evidence type="ECO:0000256" key="2">
    <source>
        <dbReference type="ARBA" id="ARBA00007262"/>
    </source>
</evidence>
<evidence type="ECO:0000256" key="3">
    <source>
        <dbReference type="ARBA" id="ARBA00022692"/>
    </source>
</evidence>
<dbReference type="AlphaFoldDB" id="A0AAV2NS49"/>
<name>A0AAV2NS49_9HYME</name>
<evidence type="ECO:0000256" key="4">
    <source>
        <dbReference type="ARBA" id="ARBA00022989"/>
    </source>
</evidence>
<dbReference type="Pfam" id="PF06140">
    <property type="entry name" value="Ifi-6-16"/>
    <property type="match status" value="1"/>
</dbReference>
<keyword evidence="3 6" id="KW-0812">Transmembrane</keyword>
<feature type="transmembrane region" description="Helical" evidence="6">
    <location>
        <begin position="77"/>
        <end position="102"/>
    </location>
</feature>
<dbReference type="Gene3D" id="6.10.110.10">
    <property type="match status" value="1"/>
</dbReference>
<dbReference type="InterPro" id="IPR009311">
    <property type="entry name" value="IFI6/IFI27-like"/>
</dbReference>
<evidence type="ECO:0000256" key="1">
    <source>
        <dbReference type="ARBA" id="ARBA00004141"/>
    </source>
</evidence>
<feature type="transmembrane region" description="Helical" evidence="6">
    <location>
        <begin position="12"/>
        <end position="36"/>
    </location>
</feature>
<evidence type="ECO:0000256" key="6">
    <source>
        <dbReference type="SAM" id="Phobius"/>
    </source>
</evidence>
<evidence type="ECO:0000313" key="8">
    <source>
        <dbReference type="Proteomes" id="UP001497644"/>
    </source>
</evidence>
<accession>A0AAV2NS49</accession>
<proteinExistence type="inferred from homology"/>
<comment type="similarity">
    <text evidence="2">Belongs to the IFI6/IFI27 family.</text>
</comment>
<dbReference type="InterPro" id="IPR038213">
    <property type="entry name" value="IFI6/IFI27-like_sf"/>
</dbReference>
<keyword evidence="8" id="KW-1185">Reference proteome</keyword>
<dbReference type="Proteomes" id="UP001497644">
    <property type="component" value="Chromosome 4"/>
</dbReference>
<feature type="transmembrane region" description="Helical" evidence="6">
    <location>
        <begin position="42"/>
        <end position="65"/>
    </location>
</feature>
<dbReference type="EMBL" id="OZ034827">
    <property type="protein sequence ID" value="CAL1683300.1"/>
    <property type="molecule type" value="Genomic_DNA"/>
</dbReference>
<reference evidence="7" key="1">
    <citation type="submission" date="2024-04" db="EMBL/GenBank/DDBJ databases">
        <authorList>
            <consortium name="Molecular Ecology Group"/>
        </authorList>
    </citation>
    <scope>NUCLEOTIDE SEQUENCE</scope>
</reference>
<dbReference type="PANTHER" id="PTHR16932:SF18">
    <property type="entry name" value="INTERFERON, ALPHA-INDUCIBLE PROTEIN 27-LIKE 2"/>
    <property type="match status" value="1"/>
</dbReference>